<reference evidence="1 2" key="1">
    <citation type="submission" date="2015-06" db="EMBL/GenBank/DDBJ databases">
        <title>Draft Whole-Genome Sequence of the Entomopathogenic Bacterium Xenorhabdus khoisanae.</title>
        <authorList>
            <person name="Naidoo S."/>
            <person name="Featherston J."/>
            <person name="Gray V.M."/>
        </authorList>
    </citation>
    <scope>NUCLEOTIDE SEQUENCE [LARGE SCALE GENOMIC DNA]</scope>
    <source>
        <strain evidence="1 2">MCB</strain>
    </source>
</reference>
<sequence length="107" mass="12289">MEYLVFIETPVFSRERAGLLTDNEFRLLQEHLLKNHEQGSTISATGGCKKIRWQREGMGKSGGVRIIYYTITKTGRLYLLLIYPKNKKDNVTAKEKEVLKAISSKLQ</sequence>
<dbReference type="STRING" id="880157.AB204_11605"/>
<dbReference type="Proteomes" id="UP000036277">
    <property type="component" value="Unassembled WGS sequence"/>
</dbReference>
<keyword evidence="2" id="KW-1185">Reference proteome</keyword>
<proteinExistence type="predicted"/>
<dbReference type="PIRSF" id="PIRSF039032">
    <property type="entry name" value="HigB-2"/>
    <property type="match status" value="1"/>
</dbReference>
<dbReference type="OrthoDB" id="197283at2"/>
<dbReference type="AlphaFoldDB" id="A0A0J5FST2"/>
<dbReference type="EMBL" id="LFCV01000069">
    <property type="protein sequence ID" value="KMJ44982.1"/>
    <property type="molecule type" value="Genomic_DNA"/>
</dbReference>
<gene>
    <name evidence="1" type="ORF">AB204_11605</name>
</gene>
<evidence type="ECO:0000313" key="1">
    <source>
        <dbReference type="EMBL" id="KMJ44982.1"/>
    </source>
</evidence>
<organism evidence="1 2">
    <name type="scientific">Xenorhabdus khoisanae</name>
    <dbReference type="NCBI Taxonomy" id="880157"/>
    <lineage>
        <taxon>Bacteria</taxon>
        <taxon>Pseudomonadati</taxon>
        <taxon>Pseudomonadota</taxon>
        <taxon>Gammaproteobacteria</taxon>
        <taxon>Enterobacterales</taxon>
        <taxon>Morganellaceae</taxon>
        <taxon>Xenorhabdus</taxon>
    </lineage>
</organism>
<comment type="caution">
    <text evidence="1">The sequence shown here is derived from an EMBL/GenBank/DDBJ whole genome shotgun (WGS) entry which is preliminary data.</text>
</comment>
<dbReference type="InterPro" id="IPR009387">
    <property type="entry name" value="HigB-2"/>
</dbReference>
<protein>
    <submittedName>
        <fullName evidence="1">Toxin HigB-2</fullName>
    </submittedName>
</protein>
<dbReference type="Pfam" id="PF06296">
    <property type="entry name" value="RelE"/>
    <property type="match status" value="1"/>
</dbReference>
<accession>A0A0J5FST2</accession>
<dbReference type="RefSeq" id="WP_047963522.1">
    <property type="nucleotide sequence ID" value="NZ_CAWMBG010000069.1"/>
</dbReference>
<evidence type="ECO:0000313" key="2">
    <source>
        <dbReference type="Proteomes" id="UP000036277"/>
    </source>
</evidence>
<name>A0A0J5FST2_9GAMM</name>
<dbReference type="PATRIC" id="fig|880157.4.peg.2465"/>